<feature type="compositionally biased region" description="Basic and acidic residues" evidence="1">
    <location>
        <begin position="59"/>
        <end position="72"/>
    </location>
</feature>
<evidence type="ECO:0000256" key="1">
    <source>
        <dbReference type="SAM" id="MobiDB-lite"/>
    </source>
</evidence>
<reference evidence="2 3" key="1">
    <citation type="submission" date="2020-03" db="EMBL/GenBank/DDBJ databases">
        <title>Dissostichus mawsoni Genome sequencing and assembly.</title>
        <authorList>
            <person name="Park H."/>
        </authorList>
    </citation>
    <scope>NUCLEOTIDE SEQUENCE [LARGE SCALE GENOMIC DNA]</scope>
    <source>
        <strain evidence="2">DM0001</strain>
        <tissue evidence="2">Muscle</tissue>
    </source>
</reference>
<keyword evidence="3" id="KW-1185">Reference proteome</keyword>
<evidence type="ECO:0000313" key="2">
    <source>
        <dbReference type="EMBL" id="KAF3856691.1"/>
    </source>
</evidence>
<protein>
    <submittedName>
        <fullName evidence="2">Uncharacterized protein</fullName>
    </submittedName>
</protein>
<accession>A0A7J5Z6B9</accession>
<gene>
    <name evidence="2" type="ORF">F7725_017414</name>
</gene>
<sequence length="79" mass="8582">MKNDKQVVSPMRSTLSWAGCLSLWAQSSSLHPVAAADETLLGKRQHKPSRLQQQPDGVKSSEPKGTDSRPKTECSSSNC</sequence>
<proteinExistence type="predicted"/>
<dbReference type="Proteomes" id="UP000518266">
    <property type="component" value="Unassembled WGS sequence"/>
</dbReference>
<dbReference type="AlphaFoldDB" id="A0A7J5Z6B9"/>
<feature type="region of interest" description="Disordered" evidence="1">
    <location>
        <begin position="39"/>
        <end position="79"/>
    </location>
</feature>
<name>A0A7J5Z6B9_DISMA</name>
<organism evidence="2 3">
    <name type="scientific">Dissostichus mawsoni</name>
    <name type="common">Antarctic cod</name>
    <dbReference type="NCBI Taxonomy" id="36200"/>
    <lineage>
        <taxon>Eukaryota</taxon>
        <taxon>Metazoa</taxon>
        <taxon>Chordata</taxon>
        <taxon>Craniata</taxon>
        <taxon>Vertebrata</taxon>
        <taxon>Euteleostomi</taxon>
        <taxon>Actinopterygii</taxon>
        <taxon>Neopterygii</taxon>
        <taxon>Teleostei</taxon>
        <taxon>Neoteleostei</taxon>
        <taxon>Acanthomorphata</taxon>
        <taxon>Eupercaria</taxon>
        <taxon>Perciformes</taxon>
        <taxon>Notothenioidei</taxon>
        <taxon>Nototheniidae</taxon>
        <taxon>Dissostichus</taxon>
    </lineage>
</organism>
<evidence type="ECO:0000313" key="3">
    <source>
        <dbReference type="Proteomes" id="UP000518266"/>
    </source>
</evidence>
<dbReference type="EMBL" id="JAAKFY010000006">
    <property type="protein sequence ID" value="KAF3856691.1"/>
    <property type="molecule type" value="Genomic_DNA"/>
</dbReference>
<comment type="caution">
    <text evidence="2">The sequence shown here is derived from an EMBL/GenBank/DDBJ whole genome shotgun (WGS) entry which is preliminary data.</text>
</comment>